<evidence type="ECO:0000256" key="5">
    <source>
        <dbReference type="SAM" id="Phobius"/>
    </source>
</evidence>
<comment type="function">
    <text evidence="4">Part of the outer membrane protein assembly complex, which is involved in assembly and insertion of beta-barrel proteins into the outer membrane.</text>
</comment>
<dbReference type="InterPro" id="IPR007450">
    <property type="entry name" value="BamE_dom"/>
</dbReference>
<keyword evidence="4" id="KW-0564">Palmitate</keyword>
<comment type="subunit">
    <text evidence="4">Part of the Bam complex.</text>
</comment>
<sequence length="124" mass="13997">MNILKHLLYPIALTATLTLTGCSWFSVYTIDLPQGTPITQSQAQQIQPGMTKNQVLYYIGSPAMRDSLAPNRWDYIYDYKPGTYGKREGKQIIKNASQHLIIYFDDADTVIKVEGVESLPQTKP</sequence>
<dbReference type="GO" id="GO:0051205">
    <property type="term" value="P:protein insertion into membrane"/>
    <property type="evidence" value="ECO:0007669"/>
    <property type="project" value="UniProtKB-UniRule"/>
</dbReference>
<evidence type="ECO:0000259" key="6">
    <source>
        <dbReference type="Pfam" id="PF04355"/>
    </source>
</evidence>
<feature type="transmembrane region" description="Helical" evidence="5">
    <location>
        <begin position="7"/>
        <end position="27"/>
    </location>
</feature>
<comment type="caution">
    <text evidence="7">The sequence shown here is derived from an EMBL/GenBank/DDBJ whole genome shotgun (WGS) entry which is preliminary data.</text>
</comment>
<evidence type="ECO:0000313" key="7">
    <source>
        <dbReference type="EMBL" id="MUG33034.1"/>
    </source>
</evidence>
<dbReference type="InterPro" id="IPR037873">
    <property type="entry name" value="BamE-like"/>
</dbReference>
<reference evidence="7 8" key="1">
    <citation type="journal article" date="2019" name="PLoS ONE">
        <title>Pup mortality in New Zealand sea lions (Phocarctos hookeri) at Enderby Island, Auckland Islands, 2013-18.</title>
        <authorList>
            <person name="Michael S.A."/>
            <person name="Hayman D.T.S."/>
            <person name="Gray R."/>
            <person name="Zhang J."/>
            <person name="Rogers L."/>
            <person name="Roe W.D."/>
        </authorList>
    </citation>
    <scope>NUCLEOTIDE SEQUENCE [LARGE SCALE GENOMIC DNA]</scope>
    <source>
        <strain evidence="7 8">SM868</strain>
    </source>
</reference>
<dbReference type="HAMAP" id="MF_00925">
    <property type="entry name" value="OM_assembly_BamE"/>
    <property type="match status" value="1"/>
</dbReference>
<evidence type="ECO:0000256" key="3">
    <source>
        <dbReference type="ARBA" id="ARBA00023237"/>
    </source>
</evidence>
<keyword evidence="4" id="KW-0449">Lipoprotein</keyword>
<evidence type="ECO:0000313" key="8">
    <source>
        <dbReference type="Proteomes" id="UP000442109"/>
    </source>
</evidence>
<keyword evidence="5" id="KW-0812">Transmembrane</keyword>
<feature type="domain" description="Outer membrane protein assembly factor BamE" evidence="6">
    <location>
        <begin position="35"/>
        <end position="111"/>
    </location>
</feature>
<dbReference type="InterPro" id="IPR026592">
    <property type="entry name" value="BamE"/>
</dbReference>
<keyword evidence="2 4" id="KW-0472">Membrane</keyword>
<evidence type="ECO:0000256" key="1">
    <source>
        <dbReference type="ARBA" id="ARBA00022729"/>
    </source>
</evidence>
<keyword evidence="5" id="KW-1133">Transmembrane helix</keyword>
<keyword evidence="3 4" id="KW-0998">Cell outer membrane</keyword>
<dbReference type="Gene3D" id="3.30.1450.10">
    <property type="match status" value="1"/>
</dbReference>
<evidence type="ECO:0000256" key="2">
    <source>
        <dbReference type="ARBA" id="ARBA00023136"/>
    </source>
</evidence>
<dbReference type="PANTHER" id="PTHR37482">
    <property type="entry name" value="OUTER MEMBRANE PROTEIN ASSEMBLY FACTOR BAME"/>
    <property type="match status" value="1"/>
</dbReference>
<dbReference type="GO" id="GO:0030674">
    <property type="term" value="F:protein-macromolecule adaptor activity"/>
    <property type="evidence" value="ECO:0007669"/>
    <property type="project" value="TreeGrafter"/>
</dbReference>
<accession>A0A844M2K8</accession>
<dbReference type="GO" id="GO:0043165">
    <property type="term" value="P:Gram-negative-bacterium-type cell outer membrane assembly"/>
    <property type="evidence" value="ECO:0007669"/>
    <property type="project" value="UniProtKB-UniRule"/>
</dbReference>
<keyword evidence="1 4" id="KW-0732">Signal</keyword>
<gene>
    <name evidence="4 7" type="primary">bamE</name>
    <name evidence="7" type="ORF">GB996_09520</name>
</gene>
<comment type="subcellular location">
    <subcellularLocation>
        <location evidence="4">Cell outer membrane</location>
        <topology evidence="4">Lipid-anchor</topology>
    </subcellularLocation>
</comment>
<protein>
    <recommendedName>
        <fullName evidence="4">Outer membrane protein assembly factor BamE</fullName>
    </recommendedName>
</protein>
<dbReference type="RefSeq" id="WP_011961103.1">
    <property type="nucleotide sequence ID" value="NZ_WFKQ01000009.1"/>
</dbReference>
<dbReference type="Pfam" id="PF04355">
    <property type="entry name" value="BamE"/>
    <property type="match status" value="1"/>
</dbReference>
<dbReference type="AlphaFoldDB" id="A0A844M2K8"/>
<dbReference type="PANTHER" id="PTHR37482:SF1">
    <property type="entry name" value="OUTER MEMBRANE PROTEIN ASSEMBLY FACTOR BAME"/>
    <property type="match status" value="1"/>
</dbReference>
<dbReference type="PROSITE" id="PS51257">
    <property type="entry name" value="PROKAR_LIPOPROTEIN"/>
    <property type="match status" value="1"/>
</dbReference>
<organism evidence="7 8">
    <name type="scientific">Psychrobacter sanguinis</name>
    <dbReference type="NCBI Taxonomy" id="861445"/>
    <lineage>
        <taxon>Bacteria</taxon>
        <taxon>Pseudomonadati</taxon>
        <taxon>Pseudomonadota</taxon>
        <taxon>Gammaproteobacteria</taxon>
        <taxon>Moraxellales</taxon>
        <taxon>Moraxellaceae</taxon>
        <taxon>Psychrobacter</taxon>
    </lineage>
</organism>
<comment type="similarity">
    <text evidence="4">Belongs to the BamE family.</text>
</comment>
<dbReference type="OrthoDB" id="9808250at2"/>
<name>A0A844M2K8_9GAMM</name>
<dbReference type="Proteomes" id="UP000442109">
    <property type="component" value="Unassembled WGS sequence"/>
</dbReference>
<evidence type="ECO:0000256" key="4">
    <source>
        <dbReference type="HAMAP-Rule" id="MF_00925"/>
    </source>
</evidence>
<keyword evidence="8" id="KW-1185">Reference proteome</keyword>
<dbReference type="GO" id="GO:1990063">
    <property type="term" value="C:Bam protein complex"/>
    <property type="evidence" value="ECO:0007669"/>
    <property type="project" value="TreeGrafter"/>
</dbReference>
<dbReference type="EMBL" id="WFKQ01000009">
    <property type="protein sequence ID" value="MUG33034.1"/>
    <property type="molecule type" value="Genomic_DNA"/>
</dbReference>
<proteinExistence type="inferred from homology"/>